<reference evidence="2" key="1">
    <citation type="submission" date="2021-03" db="EMBL/GenBank/DDBJ databases">
        <authorList>
            <person name="Bekaert M."/>
        </authorList>
    </citation>
    <scope>NUCLEOTIDE SEQUENCE</scope>
</reference>
<keyword evidence="3" id="KW-1185">Reference proteome</keyword>
<dbReference type="AlphaFoldDB" id="A0A8S3SEL4"/>
<dbReference type="Proteomes" id="UP000683360">
    <property type="component" value="Unassembled WGS sequence"/>
</dbReference>
<protein>
    <submittedName>
        <fullName evidence="2">Uncharacterized protein</fullName>
    </submittedName>
</protein>
<comment type="caution">
    <text evidence="2">The sequence shown here is derived from an EMBL/GenBank/DDBJ whole genome shotgun (WGS) entry which is preliminary data.</text>
</comment>
<dbReference type="SUPFAM" id="SSF52058">
    <property type="entry name" value="L domain-like"/>
    <property type="match status" value="1"/>
</dbReference>
<organism evidence="2 3">
    <name type="scientific">Mytilus edulis</name>
    <name type="common">Blue mussel</name>
    <dbReference type="NCBI Taxonomy" id="6550"/>
    <lineage>
        <taxon>Eukaryota</taxon>
        <taxon>Metazoa</taxon>
        <taxon>Spiralia</taxon>
        <taxon>Lophotrochozoa</taxon>
        <taxon>Mollusca</taxon>
        <taxon>Bivalvia</taxon>
        <taxon>Autobranchia</taxon>
        <taxon>Pteriomorphia</taxon>
        <taxon>Mytilida</taxon>
        <taxon>Mytiloidea</taxon>
        <taxon>Mytilidae</taxon>
        <taxon>Mytilinae</taxon>
        <taxon>Mytilus</taxon>
    </lineage>
</organism>
<dbReference type="InterPro" id="IPR032675">
    <property type="entry name" value="LRR_dom_sf"/>
</dbReference>
<dbReference type="EMBL" id="CAJPWZ010001442">
    <property type="protein sequence ID" value="CAG2215437.1"/>
    <property type="molecule type" value="Genomic_DNA"/>
</dbReference>
<evidence type="ECO:0000313" key="3">
    <source>
        <dbReference type="Proteomes" id="UP000683360"/>
    </source>
</evidence>
<proteinExistence type="predicted"/>
<sequence>MSLSENLIERLDMTGIPGAIRKLHLDNNLLPTVPDWCVQANRNTIADQKLVYLYLSYNSIGYILRIIHWDKMEFEAKSLQKAKETIREETGKTDIGKEPEGGNTIEGRRNATASARVGDNWPGKCCRFLFNQHQCSGLEVTDSRSEVNCLEVGRHDLGKGIWSGHCQRRKGHA</sequence>
<accession>A0A8S3SEL4</accession>
<dbReference type="Gene3D" id="3.80.10.10">
    <property type="entry name" value="Ribonuclease Inhibitor"/>
    <property type="match status" value="1"/>
</dbReference>
<feature type="compositionally biased region" description="Basic and acidic residues" evidence="1">
    <location>
        <begin position="85"/>
        <end position="100"/>
    </location>
</feature>
<evidence type="ECO:0000313" key="2">
    <source>
        <dbReference type="EMBL" id="CAG2215437.1"/>
    </source>
</evidence>
<feature type="region of interest" description="Disordered" evidence="1">
    <location>
        <begin position="85"/>
        <end position="106"/>
    </location>
</feature>
<name>A0A8S3SEL4_MYTED</name>
<gene>
    <name evidence="2" type="ORF">MEDL_29148</name>
</gene>
<evidence type="ECO:0000256" key="1">
    <source>
        <dbReference type="SAM" id="MobiDB-lite"/>
    </source>
</evidence>